<dbReference type="Proteomes" id="UP000826616">
    <property type="component" value="Chromosome"/>
</dbReference>
<sequence length="137" mass="15849">MSRTYTIGFSERHKKAEKGTTALLILSADAADLVGEILELPESEGRKFGCTLRVQFVMEITDIARCRRIEEELNAIWSHRPLIMQELAFRYEPLELDEPALYRNTVTLDFGRKINEDNIGDIYNIVEHTVHSLRRLD</sequence>
<gene>
    <name evidence="1" type="ORF">K3F53_03265</name>
</gene>
<name>A0ABX8YCX8_ANETH</name>
<dbReference type="RefSeq" id="WP_220559334.1">
    <property type="nucleotide sequence ID" value="NZ_CP080764.1"/>
</dbReference>
<accession>A0ABX8YCX8</accession>
<evidence type="ECO:0000313" key="2">
    <source>
        <dbReference type="Proteomes" id="UP000826616"/>
    </source>
</evidence>
<protein>
    <submittedName>
        <fullName evidence="1">Uncharacterized protein</fullName>
    </submittedName>
</protein>
<reference evidence="1 2" key="1">
    <citation type="submission" date="2021-08" db="EMBL/GenBank/DDBJ databases">
        <title>Complete genome sequence of the strain Aneurinibacillus thermoaerophilus CCM 8960.</title>
        <authorList>
            <person name="Musilova J."/>
            <person name="Kourilova X."/>
            <person name="Pernicova I."/>
            <person name="Bezdicek M."/>
            <person name="Lengerova M."/>
            <person name="Obruca S."/>
            <person name="Sedlar K."/>
        </authorList>
    </citation>
    <scope>NUCLEOTIDE SEQUENCE [LARGE SCALE GENOMIC DNA]</scope>
    <source>
        <strain evidence="1 2">CCM 8960</strain>
    </source>
</reference>
<proteinExistence type="predicted"/>
<organism evidence="1 2">
    <name type="scientific">Aneurinibacillus thermoaerophilus</name>
    <dbReference type="NCBI Taxonomy" id="143495"/>
    <lineage>
        <taxon>Bacteria</taxon>
        <taxon>Bacillati</taxon>
        <taxon>Bacillota</taxon>
        <taxon>Bacilli</taxon>
        <taxon>Bacillales</taxon>
        <taxon>Paenibacillaceae</taxon>
        <taxon>Aneurinibacillus group</taxon>
        <taxon>Aneurinibacillus</taxon>
    </lineage>
</organism>
<keyword evidence="2" id="KW-1185">Reference proteome</keyword>
<dbReference type="EMBL" id="CP080764">
    <property type="protein sequence ID" value="QYY43316.1"/>
    <property type="molecule type" value="Genomic_DNA"/>
</dbReference>
<dbReference type="GeneID" id="97140377"/>
<evidence type="ECO:0000313" key="1">
    <source>
        <dbReference type="EMBL" id="QYY43316.1"/>
    </source>
</evidence>